<proteinExistence type="predicted"/>
<dbReference type="RefSeq" id="WP_203690740.1">
    <property type="nucleotide sequence ID" value="NZ_BAAALC010000019.1"/>
</dbReference>
<gene>
    <name evidence="1" type="ORF">Cco03nite_17080</name>
</gene>
<evidence type="ECO:0000313" key="2">
    <source>
        <dbReference type="Proteomes" id="UP000630887"/>
    </source>
</evidence>
<accession>A0A8J3KRR3</accession>
<organism evidence="1 2">
    <name type="scientific">Catellatospora coxensis</name>
    <dbReference type="NCBI Taxonomy" id="310354"/>
    <lineage>
        <taxon>Bacteria</taxon>
        <taxon>Bacillati</taxon>
        <taxon>Actinomycetota</taxon>
        <taxon>Actinomycetes</taxon>
        <taxon>Micromonosporales</taxon>
        <taxon>Micromonosporaceae</taxon>
        <taxon>Catellatospora</taxon>
    </lineage>
</organism>
<dbReference type="AlphaFoldDB" id="A0A8J3KRR3"/>
<name>A0A8J3KRR3_9ACTN</name>
<evidence type="ECO:0000313" key="1">
    <source>
        <dbReference type="EMBL" id="GIG05008.1"/>
    </source>
</evidence>
<sequence>MTVTIPDWTGQVADEQPYPLVFATVSGAHLYGFASVDSDVDLRGAHLLPVAELAGLRQGPATINHIGDRHGVELDLVTHDLAKCAKLLLGRSGDVLEQVTSPLVVRTTALHAELLSLVPGCLNAGYADHYLGFSISSEKLFAKTGELKPALYLLRVLATGLHLMRTGEVVADVNLLHEDAKLPYVPDLIAAKRQGEHRRLGVDAGLPGPERILADTVRLREQLTEAKAATKLPAAPTAYDALHDLVVRARLAAG</sequence>
<protein>
    <submittedName>
        <fullName evidence="1">Nucleotidyltransferase</fullName>
    </submittedName>
</protein>
<dbReference type="InterPro" id="IPR018775">
    <property type="entry name" value="RlaP"/>
</dbReference>
<dbReference type="Proteomes" id="UP000630887">
    <property type="component" value="Unassembled WGS sequence"/>
</dbReference>
<dbReference type="PANTHER" id="PTHR34817">
    <property type="entry name" value="NUCLEOTIDYLTRANSFERASE"/>
    <property type="match status" value="1"/>
</dbReference>
<keyword evidence="2" id="KW-1185">Reference proteome</keyword>
<reference evidence="1 2" key="1">
    <citation type="submission" date="2021-01" db="EMBL/GenBank/DDBJ databases">
        <title>Whole genome shotgun sequence of Catellatospora coxensis NBRC 107359.</title>
        <authorList>
            <person name="Komaki H."/>
            <person name="Tamura T."/>
        </authorList>
    </citation>
    <scope>NUCLEOTIDE SEQUENCE [LARGE SCALE GENOMIC DNA]</scope>
    <source>
        <strain evidence="1 2">NBRC 107359</strain>
    </source>
</reference>
<comment type="caution">
    <text evidence="1">The sequence shown here is derived from an EMBL/GenBank/DDBJ whole genome shotgun (WGS) entry which is preliminary data.</text>
</comment>
<dbReference type="PANTHER" id="PTHR34817:SF1">
    <property type="entry name" value="NUCLEOTIDYLTRANSFERASE"/>
    <property type="match status" value="1"/>
</dbReference>
<dbReference type="Pfam" id="PF10127">
    <property type="entry name" value="RlaP"/>
    <property type="match status" value="1"/>
</dbReference>
<dbReference type="EMBL" id="BONI01000010">
    <property type="protein sequence ID" value="GIG05008.1"/>
    <property type="molecule type" value="Genomic_DNA"/>
</dbReference>